<dbReference type="InterPro" id="IPR010111">
    <property type="entry name" value="Kynureninase"/>
</dbReference>
<sequence>MSYDLEAPQLDTMDPFKPLTHLFDIPVNVAGQTMLYLNGNSLGPKLKRINEAVFQQCETWGRLGVRGHFEGQNPWMHFHQRVTEQLTRLVGAQSDEVIAMGTLTGNLHLAFISFYQPTKTRYKIIRLAGFPSDTYALESQVRQRLETLRAFSAETPFTVAEAIIEIKPDEAGYISFNRIAETLAQHGQQTAVLWFEAVHYLTGQFFDIEAITQLAHQYGCKVGFDLAHAIGNLSLQLHDWRVDFAVWCHYKYISAGPGAIAGLYIHNQYVHDRNILRLAGWWGNKASTRFAMLPDFDPSLSAEAWQLSNAEMFSLAALHETLSLFDDVDLVALREKNKRLVAYLDYLLEKNLTENVEVITPKNPEERGCQLSLRVIAFQSMEQVEQLFLDKGIVCDVRDKLVRVAPMGLYNSYQDVFYFVQQLRQIIAEIFSLENRMTP</sequence>
<protein>
    <recommendedName>
        <fullName evidence="4 5">Kynureninase</fullName>
        <ecNumber evidence="4 5">3.7.1.3</ecNumber>
    </recommendedName>
    <alternativeName>
        <fullName evidence="4">L-kynurenine hydrolase</fullName>
    </alternativeName>
</protein>
<feature type="modified residue" description="N6-(pyridoxal phosphate)lysine" evidence="4">
    <location>
        <position position="251"/>
    </location>
</feature>
<dbReference type="UniPathway" id="UPA00253">
    <property type="reaction ID" value="UER00329"/>
</dbReference>
<dbReference type="GO" id="GO:0030170">
    <property type="term" value="F:pyridoxal phosphate binding"/>
    <property type="evidence" value="ECO:0007669"/>
    <property type="project" value="UniProtKB-UniRule"/>
</dbReference>
<evidence type="ECO:0000313" key="7">
    <source>
        <dbReference type="EMBL" id="RDH41021.1"/>
    </source>
</evidence>
<dbReference type="GO" id="GO:0043420">
    <property type="term" value="P:anthranilate metabolic process"/>
    <property type="evidence" value="ECO:0007669"/>
    <property type="project" value="TreeGrafter"/>
</dbReference>
<dbReference type="Gene3D" id="3.40.640.10">
    <property type="entry name" value="Type I PLP-dependent aspartate aminotransferase-like (Major domain)"/>
    <property type="match status" value="1"/>
</dbReference>
<dbReference type="EC" id="3.7.1.3" evidence="4 5"/>
<feature type="binding site" evidence="4">
    <location>
        <position position="103"/>
    </location>
    <ligand>
        <name>pyridoxal 5'-phosphate</name>
        <dbReference type="ChEBI" id="CHEBI:597326"/>
    </ligand>
</feature>
<keyword evidence="8" id="KW-1185">Reference proteome</keyword>
<keyword evidence="1 4" id="KW-0662">Pyridine nucleotide biosynthesis</keyword>
<evidence type="ECO:0000256" key="2">
    <source>
        <dbReference type="ARBA" id="ARBA00022801"/>
    </source>
</evidence>
<comment type="pathway">
    <text evidence="4 6">Cofactor biosynthesis; NAD(+) biosynthesis; quinolinate from L-kynurenine: step 2/3.</text>
</comment>
<comment type="function">
    <text evidence="4 6">Catalyzes the cleavage of L-kynurenine (L-Kyn) and L-3-hydroxykynurenine (L-3OHKyn) into anthranilic acid (AA) and 3-hydroxyanthranilic acid (3-OHAA), respectively.</text>
</comment>
<dbReference type="Pfam" id="PF22580">
    <property type="entry name" value="KYNU_C"/>
    <property type="match status" value="1"/>
</dbReference>
<dbReference type="PANTHER" id="PTHR14084">
    <property type="entry name" value="KYNURENINASE"/>
    <property type="match status" value="1"/>
</dbReference>
<comment type="cofactor">
    <cofactor evidence="4 6">
        <name>pyridoxal 5'-phosphate</name>
        <dbReference type="ChEBI" id="CHEBI:597326"/>
    </cofactor>
</comment>
<feature type="binding site" evidence="4">
    <location>
        <position position="281"/>
    </location>
    <ligand>
        <name>pyridoxal 5'-phosphate</name>
        <dbReference type="ChEBI" id="CHEBI:597326"/>
    </ligand>
</feature>
<dbReference type="InterPro" id="IPR015424">
    <property type="entry name" value="PyrdxlP-dep_Trfase"/>
</dbReference>
<dbReference type="Gene3D" id="3.90.1150.10">
    <property type="entry name" value="Aspartate Aminotransferase, domain 1"/>
    <property type="match status" value="1"/>
</dbReference>
<dbReference type="Proteomes" id="UP000226429">
    <property type="component" value="Unassembled WGS sequence"/>
</dbReference>
<keyword evidence="2 4" id="KW-0378">Hydrolase</keyword>
<dbReference type="EMBL" id="NMOS02000002">
    <property type="protein sequence ID" value="RDH41021.1"/>
    <property type="molecule type" value="Genomic_DNA"/>
</dbReference>
<proteinExistence type="inferred from homology"/>
<comment type="subunit">
    <text evidence="4 6">Homodimer.</text>
</comment>
<keyword evidence="3 4" id="KW-0663">Pyridoxal phosphate</keyword>
<feature type="binding site" evidence="4">
    <location>
        <position position="309"/>
    </location>
    <ligand>
        <name>pyridoxal 5'-phosphate</name>
        <dbReference type="ChEBI" id="CHEBI:597326"/>
    </ligand>
</feature>
<dbReference type="PANTHER" id="PTHR14084:SF0">
    <property type="entry name" value="KYNURENINASE"/>
    <property type="match status" value="1"/>
</dbReference>
<dbReference type="GO" id="GO:0005737">
    <property type="term" value="C:cytoplasm"/>
    <property type="evidence" value="ECO:0007669"/>
    <property type="project" value="UniProtKB-UniRule"/>
</dbReference>
<reference evidence="7 8" key="1">
    <citation type="journal article" date="2017" name="Int. J. Syst. Evol. Microbiol.">
        <title>Aquarickettsiella crustaci n. gen. n. sp. (Gammaproteobacteria: Legionellales: Coxiellaceae); a bacterial pathogen of the freshwater crustacean: Gammarus fossarum (Malacostraca: Amphipoda).</title>
        <authorList>
            <person name="Bojko J."/>
            <person name="Dunn A.M."/>
            <person name="Stebbing P.D."/>
            <person name="Van Aerle R."/>
            <person name="Bacela-Spychalska K."/>
            <person name="Bean T.P."/>
            <person name="Stentiford G.D."/>
        </authorList>
    </citation>
    <scope>NUCLEOTIDE SEQUENCE [LARGE SCALE GENOMIC DNA]</scope>
    <source>
        <strain evidence="7">RA15029</strain>
    </source>
</reference>
<comment type="catalytic activity">
    <reaction evidence="6">
        <text>3-hydroxy-L-kynurenine + H2O = 3-hydroxyanthranilate + L-alanine + H(+)</text>
        <dbReference type="Rhea" id="RHEA:25143"/>
        <dbReference type="ChEBI" id="CHEBI:15377"/>
        <dbReference type="ChEBI" id="CHEBI:15378"/>
        <dbReference type="ChEBI" id="CHEBI:36559"/>
        <dbReference type="ChEBI" id="CHEBI:57972"/>
        <dbReference type="ChEBI" id="CHEBI:58125"/>
        <dbReference type="EC" id="3.7.1.3"/>
    </reaction>
</comment>
<evidence type="ECO:0000313" key="8">
    <source>
        <dbReference type="Proteomes" id="UP000226429"/>
    </source>
</evidence>
<feature type="binding site" evidence="4">
    <location>
        <position position="228"/>
    </location>
    <ligand>
        <name>pyridoxal 5'-phosphate</name>
        <dbReference type="ChEBI" id="CHEBI:597326"/>
    </ligand>
</feature>
<evidence type="ECO:0000256" key="1">
    <source>
        <dbReference type="ARBA" id="ARBA00022642"/>
    </source>
</evidence>
<dbReference type="UniPathway" id="UPA00334">
    <property type="reaction ID" value="UER00455"/>
</dbReference>
<feature type="binding site" evidence="4">
    <location>
        <position position="225"/>
    </location>
    <ligand>
        <name>pyridoxal 5'-phosphate</name>
        <dbReference type="ChEBI" id="CHEBI:597326"/>
    </ligand>
</feature>
<dbReference type="AlphaFoldDB" id="A0A370CJI6"/>
<dbReference type="HAMAP" id="MF_01970">
    <property type="entry name" value="Kynureninase"/>
    <property type="match status" value="1"/>
</dbReference>
<dbReference type="NCBIfam" id="TIGR01814">
    <property type="entry name" value="kynureninase"/>
    <property type="match status" value="1"/>
</dbReference>
<evidence type="ECO:0000256" key="4">
    <source>
        <dbReference type="HAMAP-Rule" id="MF_01970"/>
    </source>
</evidence>
<dbReference type="GO" id="GO:0019441">
    <property type="term" value="P:L-tryptophan catabolic process to kynurenine"/>
    <property type="evidence" value="ECO:0007669"/>
    <property type="project" value="TreeGrafter"/>
</dbReference>
<reference evidence="7 8" key="2">
    <citation type="journal article" date="2018" name="J. Invertebr. Pathol.">
        <title>'Candidatus Aquirickettsiella gammari' (Gammaproteobacteria: Legionellales: Coxiellaceae): A bacterial pathogen of the freshwater crustacean Gammarus fossarum (Malacostraca: Amphipoda).</title>
        <authorList>
            <person name="Bojko J."/>
            <person name="Dunn A.M."/>
            <person name="Stebbing P.D."/>
            <person name="van Aerle R."/>
            <person name="Bacela-Spychalska K."/>
            <person name="Bean T.P."/>
            <person name="Urrutia A."/>
            <person name="Stentiford G.D."/>
        </authorList>
    </citation>
    <scope>NUCLEOTIDE SEQUENCE [LARGE SCALE GENOMIC DNA]</scope>
    <source>
        <strain evidence="7">RA15029</strain>
    </source>
</reference>
<comment type="pathway">
    <text evidence="4 6">Amino-acid degradation; L-kynurenine degradation; L-alanine and anthranilate from L-kynurenine: step 1/1.</text>
</comment>
<dbReference type="GO" id="GO:0009435">
    <property type="term" value="P:NAD+ biosynthetic process"/>
    <property type="evidence" value="ECO:0007669"/>
    <property type="project" value="UniProtKB-UniRule"/>
</dbReference>
<dbReference type="PIRSF" id="PIRSF038800">
    <property type="entry name" value="KYNU"/>
    <property type="match status" value="1"/>
</dbReference>
<dbReference type="GO" id="GO:0097053">
    <property type="term" value="P:L-kynurenine catabolic process"/>
    <property type="evidence" value="ECO:0007669"/>
    <property type="project" value="UniProtKB-UniRule"/>
</dbReference>
<dbReference type="GO" id="GO:0019805">
    <property type="term" value="P:quinolinate biosynthetic process"/>
    <property type="evidence" value="ECO:0007669"/>
    <property type="project" value="UniProtKB-UniRule"/>
</dbReference>
<accession>A0A370CJI6</accession>
<comment type="caution">
    <text evidence="4">Lacks conserved residue(s) required for the propagation of feature annotation.</text>
</comment>
<evidence type="ECO:0000256" key="3">
    <source>
        <dbReference type="ARBA" id="ARBA00022898"/>
    </source>
</evidence>
<dbReference type="GO" id="GO:0030429">
    <property type="term" value="F:kynureninase activity"/>
    <property type="evidence" value="ECO:0007669"/>
    <property type="project" value="UniProtKB-UniRule"/>
</dbReference>
<comment type="similarity">
    <text evidence="4 6">Belongs to the kynureninase family.</text>
</comment>
<feature type="binding site" evidence="4">
    <location>
        <position position="104"/>
    </location>
    <ligand>
        <name>pyridoxal 5'-phosphate</name>
        <dbReference type="ChEBI" id="CHEBI:597326"/>
    </ligand>
</feature>
<dbReference type="SUPFAM" id="SSF53383">
    <property type="entry name" value="PLP-dependent transferases"/>
    <property type="match status" value="1"/>
</dbReference>
<name>A0A370CJI6_9COXI</name>
<evidence type="ECO:0000256" key="5">
    <source>
        <dbReference type="NCBIfam" id="TIGR01814"/>
    </source>
</evidence>
<comment type="catalytic activity">
    <reaction evidence="4 6">
        <text>L-kynurenine + H2O = anthranilate + L-alanine + H(+)</text>
        <dbReference type="Rhea" id="RHEA:16813"/>
        <dbReference type="ChEBI" id="CHEBI:15377"/>
        <dbReference type="ChEBI" id="CHEBI:15378"/>
        <dbReference type="ChEBI" id="CHEBI:16567"/>
        <dbReference type="ChEBI" id="CHEBI:57959"/>
        <dbReference type="ChEBI" id="CHEBI:57972"/>
        <dbReference type="EC" id="3.7.1.3"/>
    </reaction>
</comment>
<feature type="binding site" evidence="4">
    <location>
        <begin position="130"/>
        <end position="133"/>
    </location>
    <ligand>
        <name>pyridoxal 5'-phosphate</name>
        <dbReference type="ChEBI" id="CHEBI:597326"/>
    </ligand>
</feature>
<evidence type="ECO:0000256" key="6">
    <source>
        <dbReference type="PIRNR" id="PIRNR038800"/>
    </source>
</evidence>
<comment type="caution">
    <text evidence="7">The sequence shown here is derived from an EMBL/GenBank/DDBJ whole genome shotgun (WGS) entry which is preliminary data.</text>
</comment>
<organism evidence="7 8">
    <name type="scientific">Candidatus Aquirickettsiella gammari</name>
    <dbReference type="NCBI Taxonomy" id="2016198"/>
    <lineage>
        <taxon>Bacteria</taxon>
        <taxon>Pseudomonadati</taxon>
        <taxon>Pseudomonadota</taxon>
        <taxon>Gammaproteobacteria</taxon>
        <taxon>Legionellales</taxon>
        <taxon>Coxiellaceae</taxon>
        <taxon>Candidatus Aquirickettsiella</taxon>
    </lineage>
</organism>
<dbReference type="InterPro" id="IPR015421">
    <property type="entry name" value="PyrdxlP-dep_Trfase_major"/>
</dbReference>
<feature type="binding site" evidence="4">
    <location>
        <position position="250"/>
    </location>
    <ligand>
        <name>pyridoxal 5'-phosphate</name>
        <dbReference type="ChEBI" id="CHEBI:597326"/>
    </ligand>
</feature>
<gene>
    <name evidence="4 7" type="primary">kynU</name>
    <name evidence="7" type="ORF">CFE62_001290</name>
</gene>
<dbReference type="InterPro" id="IPR015422">
    <property type="entry name" value="PyrdxlP-dep_Trfase_small"/>
</dbReference>